<keyword evidence="2" id="KW-1185">Reference proteome</keyword>
<accession>A0AAD1URF4</accession>
<organism evidence="1 2">
    <name type="scientific">Euplotes crassus</name>
    <dbReference type="NCBI Taxonomy" id="5936"/>
    <lineage>
        <taxon>Eukaryota</taxon>
        <taxon>Sar</taxon>
        <taxon>Alveolata</taxon>
        <taxon>Ciliophora</taxon>
        <taxon>Intramacronucleata</taxon>
        <taxon>Spirotrichea</taxon>
        <taxon>Hypotrichia</taxon>
        <taxon>Euplotida</taxon>
        <taxon>Euplotidae</taxon>
        <taxon>Moneuplotes</taxon>
    </lineage>
</organism>
<evidence type="ECO:0000313" key="1">
    <source>
        <dbReference type="EMBL" id="CAI2372483.1"/>
    </source>
</evidence>
<evidence type="ECO:0000313" key="2">
    <source>
        <dbReference type="Proteomes" id="UP001295684"/>
    </source>
</evidence>
<dbReference type="AlphaFoldDB" id="A0AAD1URF4"/>
<comment type="caution">
    <text evidence="1">The sequence shown here is derived from an EMBL/GenBank/DDBJ whole genome shotgun (WGS) entry which is preliminary data.</text>
</comment>
<gene>
    <name evidence="1" type="ORF">ECRASSUSDP1_LOCUS13814</name>
</gene>
<dbReference type="EMBL" id="CAMPGE010013769">
    <property type="protein sequence ID" value="CAI2372483.1"/>
    <property type="molecule type" value="Genomic_DNA"/>
</dbReference>
<name>A0AAD1URF4_EUPCR</name>
<reference evidence="1" key="1">
    <citation type="submission" date="2023-07" db="EMBL/GenBank/DDBJ databases">
        <authorList>
            <consortium name="AG Swart"/>
            <person name="Singh M."/>
            <person name="Singh A."/>
            <person name="Seah K."/>
            <person name="Emmerich C."/>
        </authorList>
    </citation>
    <scope>NUCLEOTIDE SEQUENCE</scope>
    <source>
        <strain evidence="1">DP1</strain>
    </source>
</reference>
<proteinExistence type="predicted"/>
<sequence length="107" mass="12377">MNTIEFCANVLNKHSSPRLLMLSPKHIHISVGEFLKLYFKAIAVLNCLSIDNKRKEASSHLCLSCDNILRISPSEIYFYSQYSKVFQTSQRKTANYGINNWRDMCID</sequence>
<dbReference type="Proteomes" id="UP001295684">
    <property type="component" value="Unassembled WGS sequence"/>
</dbReference>
<protein>
    <submittedName>
        <fullName evidence="1">Uncharacterized protein</fullName>
    </submittedName>
</protein>